<proteinExistence type="predicted"/>
<comment type="caution">
    <text evidence="1">The sequence shown here is derived from an EMBL/GenBank/DDBJ whole genome shotgun (WGS) entry which is preliminary data.</text>
</comment>
<evidence type="ECO:0000313" key="1">
    <source>
        <dbReference type="EMBL" id="KAL1595408.1"/>
    </source>
</evidence>
<gene>
    <name evidence="1" type="ORF">SLS59_008340</name>
</gene>
<organism evidence="1 2">
    <name type="scientific">Nothophoma quercina</name>
    <dbReference type="NCBI Taxonomy" id="749835"/>
    <lineage>
        <taxon>Eukaryota</taxon>
        <taxon>Fungi</taxon>
        <taxon>Dikarya</taxon>
        <taxon>Ascomycota</taxon>
        <taxon>Pezizomycotina</taxon>
        <taxon>Dothideomycetes</taxon>
        <taxon>Pleosporomycetidae</taxon>
        <taxon>Pleosporales</taxon>
        <taxon>Pleosporineae</taxon>
        <taxon>Didymellaceae</taxon>
        <taxon>Nothophoma</taxon>
    </lineage>
</organism>
<name>A0ABR3QTL9_9PLEO</name>
<sequence length="144" mass="15412">MSGLELAAGIFAAVGFADVVLKTGREVHSFLGDIKDAPKDLAALRDSLQRALELADVSKNVLLDLANKKTSQAPGGVASLLQQCLKGLDLELRKLKSHLTRYKGTSRSWVNVKYVIDEHKISKATSRIGSLKADLAAALTLASK</sequence>
<protein>
    <recommendedName>
        <fullName evidence="3">NACHT-NTPase and P-loop NTPases N-terminal domain-containing protein</fullName>
    </recommendedName>
</protein>
<dbReference type="Proteomes" id="UP001521222">
    <property type="component" value="Unassembled WGS sequence"/>
</dbReference>
<dbReference type="EMBL" id="JAKIXB020000032">
    <property type="protein sequence ID" value="KAL1595408.1"/>
    <property type="molecule type" value="Genomic_DNA"/>
</dbReference>
<reference evidence="1 2" key="1">
    <citation type="submission" date="2024-02" db="EMBL/GenBank/DDBJ databases">
        <title>De novo assembly and annotation of 12 fungi associated with fruit tree decline syndrome in Ontario, Canada.</title>
        <authorList>
            <person name="Sulman M."/>
            <person name="Ellouze W."/>
            <person name="Ilyukhin E."/>
        </authorList>
    </citation>
    <scope>NUCLEOTIDE SEQUENCE [LARGE SCALE GENOMIC DNA]</scope>
    <source>
        <strain evidence="1 2">M97-236</strain>
    </source>
</reference>
<evidence type="ECO:0000313" key="2">
    <source>
        <dbReference type="Proteomes" id="UP001521222"/>
    </source>
</evidence>
<accession>A0ABR3QTL9</accession>
<evidence type="ECO:0008006" key="3">
    <source>
        <dbReference type="Google" id="ProtNLM"/>
    </source>
</evidence>
<keyword evidence="2" id="KW-1185">Reference proteome</keyword>